<evidence type="ECO:0000313" key="4">
    <source>
        <dbReference type="Proteomes" id="UP001338137"/>
    </source>
</evidence>
<reference evidence="3 4" key="1">
    <citation type="submission" date="2023-03" db="EMBL/GenBank/DDBJ databases">
        <title>Bacillus Genome Sequencing.</title>
        <authorList>
            <person name="Dunlap C."/>
        </authorList>
    </citation>
    <scope>NUCLEOTIDE SEQUENCE [LARGE SCALE GENOMIC DNA]</scope>
    <source>
        <strain evidence="3 4">BD-533</strain>
    </source>
</reference>
<dbReference type="Gene3D" id="3.40.50.150">
    <property type="entry name" value="Vaccinia Virus protein VP39"/>
    <property type="match status" value="1"/>
</dbReference>
<dbReference type="Proteomes" id="UP001338137">
    <property type="component" value="Unassembled WGS sequence"/>
</dbReference>
<dbReference type="EMBL" id="JARLKY010000018">
    <property type="protein sequence ID" value="MEC0227241.1"/>
    <property type="molecule type" value="Genomic_DNA"/>
</dbReference>
<dbReference type="RefSeq" id="WP_326071598.1">
    <property type="nucleotide sequence ID" value="NZ_JARLKY010000018.1"/>
</dbReference>
<dbReference type="CDD" id="cd02440">
    <property type="entry name" value="AdoMet_MTases"/>
    <property type="match status" value="1"/>
</dbReference>
<proteinExistence type="predicted"/>
<dbReference type="PANTHER" id="PTHR32266:SF12">
    <property type="entry name" value="NICOTIANAMINE SYNTHASE 3"/>
    <property type="match status" value="1"/>
</dbReference>
<dbReference type="SUPFAM" id="SSF53335">
    <property type="entry name" value="S-adenosyl-L-methionine-dependent methyltransferases"/>
    <property type="match status" value="1"/>
</dbReference>
<dbReference type="Pfam" id="PF03059">
    <property type="entry name" value="NAS"/>
    <property type="match status" value="1"/>
</dbReference>
<evidence type="ECO:0000256" key="2">
    <source>
        <dbReference type="ARBA" id="ARBA00022691"/>
    </source>
</evidence>
<comment type="caution">
    <text evidence="3">The sequence shown here is derived from an EMBL/GenBank/DDBJ whole genome shotgun (WGS) entry which is preliminary data.</text>
</comment>
<dbReference type="PANTHER" id="PTHR32266">
    <property type="entry name" value="NICOTIANAMINE SYNTHASE 3"/>
    <property type="match status" value="1"/>
</dbReference>
<protein>
    <submittedName>
        <fullName evidence="3">Nicotianamine synthase family protein</fullName>
    </submittedName>
</protein>
<keyword evidence="1" id="KW-0808">Transferase</keyword>
<evidence type="ECO:0000256" key="1">
    <source>
        <dbReference type="ARBA" id="ARBA00022679"/>
    </source>
</evidence>
<name>A0ABU6FZB4_9BACL</name>
<dbReference type="InterPro" id="IPR004298">
    <property type="entry name" value="Nicotian_synth"/>
</dbReference>
<keyword evidence="2" id="KW-0949">S-adenosyl-L-methionine</keyword>
<organism evidence="3 4">
    <name type="scientific">Paenibacillus alba</name>
    <dbReference type="NCBI Taxonomy" id="1197127"/>
    <lineage>
        <taxon>Bacteria</taxon>
        <taxon>Bacillati</taxon>
        <taxon>Bacillota</taxon>
        <taxon>Bacilli</taxon>
        <taxon>Bacillales</taxon>
        <taxon>Paenibacillaceae</taxon>
        <taxon>Paenibacillus</taxon>
    </lineage>
</organism>
<keyword evidence="4" id="KW-1185">Reference proteome</keyword>
<accession>A0ABU6FZB4</accession>
<sequence length="267" mass="30265">MRGSDEFAYALHRMNEDIKHSASRLEACSNCFEILKDKLDRLCDFITSIENVRQWSLWNHEPNVQEQSRMLRTTAVKALCDLEKYQSRRIHNEETQISEYMQKLSHSVRADVTCMQVTEQSKVVFIGSGALPLSALTIAQESGAEVICLDIDLEAVELGRHTAAMSGLGSRVAFSHKRISELAVAREATHFIIASLVENKLEILEELKRAAHHQAKILIRYGNGLKSLFNFPLEADLSEDWTLDTLRTQGHLYDTIILERAIQLKGV</sequence>
<evidence type="ECO:0000313" key="3">
    <source>
        <dbReference type="EMBL" id="MEC0227241.1"/>
    </source>
</evidence>
<dbReference type="InterPro" id="IPR029063">
    <property type="entry name" value="SAM-dependent_MTases_sf"/>
</dbReference>
<gene>
    <name evidence="3" type="ORF">P4I72_08905</name>
</gene>